<dbReference type="EMBL" id="BAAAFA010000002">
    <property type="protein sequence ID" value="GAA0812889.1"/>
    <property type="molecule type" value="Genomic_DNA"/>
</dbReference>
<sequence length="236" mass="26392">MITLSPEQCRVIGVMLEKETTTPDQYPLSLNAITTACNQKSNRDPVMSLSESEVQNIVDGLVISNQLMVDQKASARVNKYFHRFCNTEFGHLQFSAQQRAIICVLFLRGPQTPGELRTRTNRLADFADVTEVEATLTQLQDLNGEILVKKLPRESGKRESRYVHLLSTFDDANTSPEEHIHTHDIKPAQVNDIDALSTNEALGHNVSLTQRVSELEQQVADLTAQVACLTELFDAQ</sequence>
<dbReference type="Gene3D" id="1.10.10.10">
    <property type="entry name" value="Winged helix-like DNA-binding domain superfamily/Winged helix DNA-binding domain"/>
    <property type="match status" value="2"/>
</dbReference>
<organism evidence="3 4">
    <name type="scientific">Colwellia asteriadis</name>
    <dbReference type="NCBI Taxonomy" id="517723"/>
    <lineage>
        <taxon>Bacteria</taxon>
        <taxon>Pseudomonadati</taxon>
        <taxon>Pseudomonadota</taxon>
        <taxon>Gammaproteobacteria</taxon>
        <taxon>Alteromonadales</taxon>
        <taxon>Colwelliaceae</taxon>
        <taxon>Colwellia</taxon>
    </lineage>
</organism>
<keyword evidence="4" id="KW-1185">Reference proteome</keyword>
<dbReference type="PANTHER" id="PTHR38768:SF1">
    <property type="entry name" value="UPF0502 PROTEIN YCEH"/>
    <property type="match status" value="1"/>
</dbReference>
<evidence type="ECO:0000256" key="1">
    <source>
        <dbReference type="HAMAP-Rule" id="MF_01584"/>
    </source>
</evidence>
<comment type="similarity">
    <text evidence="1">Belongs to the UPF0502 family.</text>
</comment>
<dbReference type="RefSeq" id="WP_343815156.1">
    <property type="nucleotide sequence ID" value="NZ_BAAAFA010000002.1"/>
</dbReference>
<evidence type="ECO:0000313" key="3">
    <source>
        <dbReference type="EMBL" id="GAA0812889.1"/>
    </source>
</evidence>
<accession>A0ABN1L402</accession>
<name>A0ABN1L402_9GAMM</name>
<comment type="caution">
    <text evidence="3">The sequence shown here is derived from an EMBL/GenBank/DDBJ whole genome shotgun (WGS) entry which is preliminary data.</text>
</comment>
<proteinExistence type="inferred from homology"/>
<feature type="coiled-coil region" evidence="2">
    <location>
        <begin position="205"/>
        <end position="232"/>
    </location>
</feature>
<dbReference type="SUPFAM" id="SSF46785">
    <property type="entry name" value="Winged helix' DNA-binding domain"/>
    <property type="match status" value="2"/>
</dbReference>
<keyword evidence="2" id="KW-0175">Coiled coil</keyword>
<dbReference type="InterPro" id="IPR007432">
    <property type="entry name" value="DUF480"/>
</dbReference>
<evidence type="ECO:0000313" key="4">
    <source>
        <dbReference type="Proteomes" id="UP001500021"/>
    </source>
</evidence>
<evidence type="ECO:0000256" key="2">
    <source>
        <dbReference type="SAM" id="Coils"/>
    </source>
</evidence>
<gene>
    <name evidence="3" type="ORF">GCM10009111_07450</name>
</gene>
<dbReference type="HAMAP" id="MF_01584">
    <property type="entry name" value="UPF0502"/>
    <property type="match status" value="1"/>
</dbReference>
<dbReference type="InterPro" id="IPR036388">
    <property type="entry name" value="WH-like_DNA-bd_sf"/>
</dbReference>
<dbReference type="Proteomes" id="UP001500021">
    <property type="component" value="Unassembled WGS sequence"/>
</dbReference>
<dbReference type="Pfam" id="PF04337">
    <property type="entry name" value="DUF480"/>
    <property type="match status" value="1"/>
</dbReference>
<dbReference type="PANTHER" id="PTHR38768">
    <property type="entry name" value="UPF0502 PROTEIN YCEH"/>
    <property type="match status" value="1"/>
</dbReference>
<protein>
    <submittedName>
        <fullName evidence="3">YceH family protein</fullName>
    </submittedName>
</protein>
<dbReference type="InterPro" id="IPR036390">
    <property type="entry name" value="WH_DNA-bd_sf"/>
</dbReference>
<reference evidence="3 4" key="1">
    <citation type="journal article" date="2019" name="Int. J. Syst. Evol. Microbiol.">
        <title>The Global Catalogue of Microorganisms (GCM) 10K type strain sequencing project: providing services to taxonomists for standard genome sequencing and annotation.</title>
        <authorList>
            <consortium name="The Broad Institute Genomics Platform"/>
            <consortium name="The Broad Institute Genome Sequencing Center for Infectious Disease"/>
            <person name="Wu L."/>
            <person name="Ma J."/>
        </authorList>
    </citation>
    <scope>NUCLEOTIDE SEQUENCE [LARGE SCALE GENOMIC DNA]</scope>
    <source>
        <strain evidence="3 4">JCM 15608</strain>
    </source>
</reference>